<keyword evidence="8" id="KW-1185">Reference proteome</keyword>
<keyword evidence="5" id="KW-0539">Nucleus</keyword>
<evidence type="ECO:0000256" key="2">
    <source>
        <dbReference type="ARBA" id="ARBA00005330"/>
    </source>
</evidence>
<gene>
    <name evidence="7" type="ORF">EWM64_g10973</name>
</gene>
<dbReference type="PANTHER" id="PTHR13556">
    <property type="entry name" value="TRANSCRIPTIONAL ADAPTER 3-RELATED"/>
    <property type="match status" value="1"/>
</dbReference>
<evidence type="ECO:0000256" key="4">
    <source>
        <dbReference type="ARBA" id="ARBA00023163"/>
    </source>
</evidence>
<evidence type="ECO:0000256" key="3">
    <source>
        <dbReference type="ARBA" id="ARBA00023015"/>
    </source>
</evidence>
<protein>
    <submittedName>
        <fullName evidence="7">Uncharacterized protein</fullName>
    </submittedName>
</protein>
<proteinExistence type="inferred from homology"/>
<feature type="compositionally biased region" description="Basic and acidic residues" evidence="6">
    <location>
        <begin position="68"/>
        <end position="86"/>
    </location>
</feature>
<dbReference type="AlphaFoldDB" id="A0A4Y9ZHR9"/>
<dbReference type="GO" id="GO:0006357">
    <property type="term" value="P:regulation of transcription by RNA polymerase II"/>
    <property type="evidence" value="ECO:0007669"/>
    <property type="project" value="TreeGrafter"/>
</dbReference>
<keyword evidence="4" id="KW-0804">Transcription</keyword>
<dbReference type="STRING" id="135208.A0A4Y9ZHR9"/>
<evidence type="ECO:0000313" key="8">
    <source>
        <dbReference type="Proteomes" id="UP000298061"/>
    </source>
</evidence>
<reference evidence="7 8" key="1">
    <citation type="submission" date="2019-02" db="EMBL/GenBank/DDBJ databases">
        <title>Genome sequencing of the rare red list fungi Hericium alpestre (H. flagellum).</title>
        <authorList>
            <person name="Buettner E."/>
            <person name="Kellner H."/>
        </authorList>
    </citation>
    <scope>NUCLEOTIDE SEQUENCE [LARGE SCALE GENOMIC DNA]</scope>
    <source>
        <strain evidence="7 8">DSM 108284</strain>
    </source>
</reference>
<comment type="similarity">
    <text evidence="2">Belongs to the NGG1 family.</text>
</comment>
<dbReference type="EMBL" id="SFCI01003418">
    <property type="protein sequence ID" value="TFY73039.1"/>
    <property type="molecule type" value="Genomic_DNA"/>
</dbReference>
<feature type="compositionally biased region" description="Basic and acidic residues" evidence="6">
    <location>
        <begin position="127"/>
        <end position="138"/>
    </location>
</feature>
<feature type="region of interest" description="Disordered" evidence="6">
    <location>
        <begin position="1"/>
        <end position="28"/>
    </location>
</feature>
<evidence type="ECO:0000256" key="6">
    <source>
        <dbReference type="SAM" id="MobiDB-lite"/>
    </source>
</evidence>
<name>A0A4Y9ZHR9_9AGAM</name>
<dbReference type="GO" id="GO:0003713">
    <property type="term" value="F:transcription coactivator activity"/>
    <property type="evidence" value="ECO:0007669"/>
    <property type="project" value="TreeGrafter"/>
</dbReference>
<dbReference type="GO" id="GO:0000124">
    <property type="term" value="C:SAGA complex"/>
    <property type="evidence" value="ECO:0007669"/>
    <property type="project" value="TreeGrafter"/>
</dbReference>
<sequence>MSSLLKPYPPPANTRSAIVKNPPDTVPPTDDLEMLHWELKELRQRSLERARKAGEDLKVIEESMRRLKEKEKGKAKAVEKVKRERGFTPLPLEPEVHHPPAFVQPAPAVATRLPSIPLSATSSRSFVEPRKSNIDDMKKKKKKRKRDEESEDEIASDLQRSRKPTPPPNHISTPSAPYIPKAAKPTGSFANLPTKLPSGPDFTLPPISQLLPTRSSIPPPPTPGPSKPTEVMEDFSKAKQPSQVQVTTFYTSIEPWIRNIKEEDIGFLEYTADEVEPYIVPRLGKHYSEQWEDEDMHLYN</sequence>
<feature type="compositionally biased region" description="Pro residues" evidence="6">
    <location>
        <begin position="217"/>
        <end position="226"/>
    </location>
</feature>
<comment type="subcellular location">
    <subcellularLocation>
        <location evidence="1">Nucleus</location>
    </subcellularLocation>
</comment>
<feature type="non-terminal residue" evidence="7">
    <location>
        <position position="300"/>
    </location>
</feature>
<dbReference type="OrthoDB" id="1232at2759"/>
<dbReference type="PANTHER" id="PTHR13556:SF2">
    <property type="entry name" value="TRANSCRIPTIONAL ADAPTER 3"/>
    <property type="match status" value="1"/>
</dbReference>
<accession>A0A4Y9ZHR9</accession>
<evidence type="ECO:0000313" key="7">
    <source>
        <dbReference type="EMBL" id="TFY73039.1"/>
    </source>
</evidence>
<dbReference type="Proteomes" id="UP000298061">
    <property type="component" value="Unassembled WGS sequence"/>
</dbReference>
<feature type="compositionally biased region" description="Low complexity" evidence="6">
    <location>
        <begin position="99"/>
        <end position="110"/>
    </location>
</feature>
<dbReference type="GO" id="GO:0005634">
    <property type="term" value="C:nucleus"/>
    <property type="evidence" value="ECO:0007669"/>
    <property type="project" value="UniProtKB-SubCell"/>
</dbReference>
<organism evidence="7 8">
    <name type="scientific">Hericium alpestre</name>
    <dbReference type="NCBI Taxonomy" id="135208"/>
    <lineage>
        <taxon>Eukaryota</taxon>
        <taxon>Fungi</taxon>
        <taxon>Dikarya</taxon>
        <taxon>Basidiomycota</taxon>
        <taxon>Agaricomycotina</taxon>
        <taxon>Agaricomycetes</taxon>
        <taxon>Russulales</taxon>
        <taxon>Hericiaceae</taxon>
        <taxon>Hericium</taxon>
    </lineage>
</organism>
<feature type="region of interest" description="Disordered" evidence="6">
    <location>
        <begin position="68"/>
        <end position="240"/>
    </location>
</feature>
<comment type="caution">
    <text evidence="7">The sequence shown here is derived from an EMBL/GenBank/DDBJ whole genome shotgun (WGS) entry which is preliminary data.</text>
</comment>
<evidence type="ECO:0000256" key="5">
    <source>
        <dbReference type="ARBA" id="ARBA00023242"/>
    </source>
</evidence>
<dbReference type="InterPro" id="IPR019340">
    <property type="entry name" value="Histone_AcTrfase_su3"/>
</dbReference>
<evidence type="ECO:0000256" key="1">
    <source>
        <dbReference type="ARBA" id="ARBA00004123"/>
    </source>
</evidence>
<keyword evidence="3" id="KW-0805">Transcription regulation</keyword>